<evidence type="ECO:0000256" key="1">
    <source>
        <dbReference type="SAM" id="Phobius"/>
    </source>
</evidence>
<gene>
    <name evidence="2" type="ORF">HNR65_003292</name>
</gene>
<reference evidence="2 3" key="1">
    <citation type="submission" date="2020-07" db="EMBL/GenBank/DDBJ databases">
        <title>Genomic Encyclopedia of Type Strains, Phase IV (KMG-IV): sequencing the most valuable type-strain genomes for metagenomic binning, comparative biology and taxonomic classification.</title>
        <authorList>
            <person name="Goeker M."/>
        </authorList>
    </citation>
    <scope>NUCLEOTIDE SEQUENCE [LARGE SCALE GENOMIC DNA]</scope>
    <source>
        <strain evidence="2 3">DSM 17721</strain>
    </source>
</reference>
<feature type="transmembrane region" description="Helical" evidence="1">
    <location>
        <begin position="484"/>
        <end position="508"/>
    </location>
</feature>
<comment type="caution">
    <text evidence="2">The sequence shown here is derived from an EMBL/GenBank/DDBJ whole genome shotgun (WGS) entry which is preliminary data.</text>
</comment>
<dbReference type="InterPro" id="IPR027417">
    <property type="entry name" value="P-loop_NTPase"/>
</dbReference>
<dbReference type="Proteomes" id="UP000525298">
    <property type="component" value="Unassembled WGS sequence"/>
</dbReference>
<protein>
    <submittedName>
        <fullName evidence="2">Cytidylate kinase</fullName>
    </submittedName>
</protein>
<feature type="transmembrane region" description="Helical" evidence="1">
    <location>
        <begin position="441"/>
        <end position="464"/>
    </location>
</feature>
<keyword evidence="1" id="KW-1133">Transmembrane helix</keyword>
<evidence type="ECO:0000313" key="2">
    <source>
        <dbReference type="EMBL" id="MBA2882936.1"/>
    </source>
</evidence>
<keyword evidence="1" id="KW-0812">Transmembrane</keyword>
<dbReference type="EMBL" id="JACDUS010000014">
    <property type="protein sequence ID" value="MBA2882936.1"/>
    <property type="molecule type" value="Genomic_DNA"/>
</dbReference>
<dbReference type="AlphaFoldDB" id="A0A7W0HMC5"/>
<evidence type="ECO:0000313" key="3">
    <source>
        <dbReference type="Proteomes" id="UP000525298"/>
    </source>
</evidence>
<organism evidence="2 3">
    <name type="scientific">Desulfosalsimonas propionicica</name>
    <dbReference type="NCBI Taxonomy" id="332175"/>
    <lineage>
        <taxon>Bacteria</taxon>
        <taxon>Pseudomonadati</taxon>
        <taxon>Thermodesulfobacteriota</taxon>
        <taxon>Desulfobacteria</taxon>
        <taxon>Desulfobacterales</taxon>
        <taxon>Desulfosalsimonadaceae</taxon>
        <taxon>Desulfosalsimonas</taxon>
    </lineage>
</organism>
<name>A0A7W0HMC5_9BACT</name>
<keyword evidence="3" id="KW-1185">Reference proteome</keyword>
<keyword evidence="2" id="KW-0418">Kinase</keyword>
<proteinExistence type="predicted"/>
<keyword evidence="2" id="KW-0808">Transferase</keyword>
<sequence>MQLICISRGTFSGGKSLAQKLARNLDYECLSWEDLVDAANQEGIQVGKLEMATVNPAVFSRRLVLEKEQFLAFATSYMCSRLMESPGLVYHGRAGHHKLAGVSHILRVRVLADYEQRINMIMQERRLDRQKAARYISAVDEDRKRWAYSMYGVSLEDPANYDMIVNLAGMNTENAASALVSTARLPDFQMTPADVNTLKNLDLAARTRLTLAKDERTHGASVKVRADKGVVTVTYLPQDAAMAEFIPAVCAGLPGLKEVHATMAMTNILWIQEEFHPDSDLCDQMVEIATKWNAAVELIKLEPEDKAPAGGQQAVVEAAEPLDSEFQGYNGGIENDSGHTAEDDSPLRTTLDKLAREGRSGGGRVVYGGQRQLINAIDPATPYTLVVIGEIFSSSGHAAVLRATRDLRNFLGERFKAPVVTADELGSQYLFGKRDMIRAGACLAVTVVLFFLIFGNQEFVLAFLSQSGWFADAVEHSFPGATDWAPGLVVSAAVFLLIPVVAFCYGTVASSILKLIKME</sequence>
<accession>A0A7W0HMC5</accession>
<dbReference type="GO" id="GO:0016301">
    <property type="term" value="F:kinase activity"/>
    <property type="evidence" value="ECO:0007669"/>
    <property type="project" value="UniProtKB-KW"/>
</dbReference>
<dbReference type="RefSeq" id="WP_181552553.1">
    <property type="nucleotide sequence ID" value="NZ_JACDUS010000014.1"/>
</dbReference>
<dbReference type="Gene3D" id="3.40.50.300">
    <property type="entry name" value="P-loop containing nucleotide triphosphate hydrolases"/>
    <property type="match status" value="1"/>
</dbReference>
<dbReference type="Pfam" id="PF13189">
    <property type="entry name" value="Cytidylate_kin2"/>
    <property type="match status" value="1"/>
</dbReference>
<keyword evidence="1" id="KW-0472">Membrane</keyword>